<comment type="caution">
    <text evidence="8">The sequence shown here is derived from an EMBL/GenBank/DDBJ whole genome shotgun (WGS) entry which is preliminary data.</text>
</comment>
<dbReference type="Proteomes" id="UP000715441">
    <property type="component" value="Unassembled WGS sequence"/>
</dbReference>
<sequence length="340" mass="35081">MGTHRIALIRGDGIGPELVDAALTVLGTVTGELDYVDVDAGAGTYRRTGVACAPQDVELMRTGVDATLKGPVGLPDVRFPDGTEAGVLGGILRTGLDLYANVRPVLLLPGVSSALAAPGPIDYTIVRENTEGLYASRGKGVGNRWAVSDTLLTTREGTARVCRHAFERARRKVTCVDKSNVLRSHALFREVFTEVAADYPDIATEFVYADAAAQALVLRPADFDVLVMENFLGDVLSDLGGATVGGISLCPAGNIGDHGAYFEPIHGSAPGLADRGLANPVGQILAAAMMLDHLGRGADGDRVRAAVAGALAAGAVRIRPDGSAEGGPGAVADAIVSFVD</sequence>
<dbReference type="PANTHER" id="PTHR43275:SF1">
    <property type="entry name" value="D-MALATE DEHYDROGENASE [DECARBOXYLATING]"/>
    <property type="match status" value="1"/>
</dbReference>
<dbReference type="Gene3D" id="3.40.718.10">
    <property type="entry name" value="Isopropylmalate Dehydrogenase"/>
    <property type="match status" value="1"/>
</dbReference>
<evidence type="ECO:0000313" key="9">
    <source>
        <dbReference type="Proteomes" id="UP000715441"/>
    </source>
</evidence>
<evidence type="ECO:0000259" key="7">
    <source>
        <dbReference type="SMART" id="SM01329"/>
    </source>
</evidence>
<keyword evidence="3" id="KW-0479">Metal-binding</keyword>
<protein>
    <submittedName>
        <fullName evidence="8">Isocitrate/isopropylmalate dehydrogenase family protein</fullName>
    </submittedName>
</protein>
<dbReference type="SMART" id="SM01329">
    <property type="entry name" value="Iso_dh"/>
    <property type="match status" value="1"/>
</dbReference>
<proteinExistence type="predicted"/>
<evidence type="ECO:0000256" key="5">
    <source>
        <dbReference type="ARBA" id="ARBA00023027"/>
    </source>
</evidence>
<evidence type="ECO:0000256" key="6">
    <source>
        <dbReference type="ARBA" id="ARBA00023211"/>
    </source>
</evidence>
<evidence type="ECO:0000256" key="1">
    <source>
        <dbReference type="ARBA" id="ARBA00001936"/>
    </source>
</evidence>
<keyword evidence="9" id="KW-1185">Reference proteome</keyword>
<dbReference type="Pfam" id="PF00180">
    <property type="entry name" value="Iso_dh"/>
    <property type="match status" value="1"/>
</dbReference>
<organism evidence="8 9">
    <name type="scientific">Amycolatopsis acididurans</name>
    <dbReference type="NCBI Taxonomy" id="2724524"/>
    <lineage>
        <taxon>Bacteria</taxon>
        <taxon>Bacillati</taxon>
        <taxon>Actinomycetota</taxon>
        <taxon>Actinomycetes</taxon>
        <taxon>Pseudonocardiales</taxon>
        <taxon>Pseudonocardiaceae</taxon>
        <taxon>Amycolatopsis</taxon>
    </lineage>
</organism>
<dbReference type="InterPro" id="IPR024084">
    <property type="entry name" value="IsoPropMal-DH-like_dom"/>
</dbReference>
<dbReference type="InterPro" id="IPR050501">
    <property type="entry name" value="ICDH/IPMDH"/>
</dbReference>
<name>A0ABX1J2G8_9PSEU</name>
<evidence type="ECO:0000313" key="8">
    <source>
        <dbReference type="EMBL" id="NKQ53953.1"/>
    </source>
</evidence>
<gene>
    <name evidence="8" type="ORF">HFP15_13785</name>
</gene>
<keyword evidence="4" id="KW-0560">Oxidoreductase</keyword>
<reference evidence="8 9" key="1">
    <citation type="submission" date="2020-04" db="EMBL/GenBank/DDBJ databases">
        <title>Novel species.</title>
        <authorList>
            <person name="Teo W.F.A."/>
            <person name="Lipun K."/>
            <person name="Srisuk N."/>
            <person name="Duangmal K."/>
        </authorList>
    </citation>
    <scope>NUCLEOTIDE SEQUENCE [LARGE SCALE GENOMIC DNA]</scope>
    <source>
        <strain evidence="8 9">K13G38</strain>
    </source>
</reference>
<dbReference type="SUPFAM" id="SSF53659">
    <property type="entry name" value="Isocitrate/Isopropylmalate dehydrogenase-like"/>
    <property type="match status" value="1"/>
</dbReference>
<keyword evidence="5" id="KW-0520">NAD</keyword>
<comment type="cofactor">
    <cofactor evidence="2">
        <name>Mg(2+)</name>
        <dbReference type="ChEBI" id="CHEBI:18420"/>
    </cofactor>
</comment>
<dbReference type="PANTHER" id="PTHR43275">
    <property type="entry name" value="D-MALATE DEHYDROGENASE [DECARBOXYLATING]"/>
    <property type="match status" value="1"/>
</dbReference>
<evidence type="ECO:0000256" key="4">
    <source>
        <dbReference type="ARBA" id="ARBA00023002"/>
    </source>
</evidence>
<accession>A0ABX1J2G8</accession>
<dbReference type="RefSeq" id="WP_168515380.1">
    <property type="nucleotide sequence ID" value="NZ_JAAXLS010000007.1"/>
</dbReference>
<evidence type="ECO:0000256" key="2">
    <source>
        <dbReference type="ARBA" id="ARBA00001946"/>
    </source>
</evidence>
<keyword evidence="6" id="KW-0464">Manganese</keyword>
<dbReference type="EMBL" id="JAAXLS010000007">
    <property type="protein sequence ID" value="NKQ53953.1"/>
    <property type="molecule type" value="Genomic_DNA"/>
</dbReference>
<feature type="domain" description="Isopropylmalate dehydrogenase-like" evidence="7">
    <location>
        <begin position="5"/>
        <end position="335"/>
    </location>
</feature>
<evidence type="ECO:0000256" key="3">
    <source>
        <dbReference type="ARBA" id="ARBA00022723"/>
    </source>
</evidence>
<comment type="cofactor">
    <cofactor evidence="1">
        <name>Mn(2+)</name>
        <dbReference type="ChEBI" id="CHEBI:29035"/>
    </cofactor>
</comment>